<dbReference type="EMBL" id="CAXKWB010040448">
    <property type="protein sequence ID" value="CAL4154875.1"/>
    <property type="molecule type" value="Genomic_DNA"/>
</dbReference>
<evidence type="ECO:0000313" key="2">
    <source>
        <dbReference type="Proteomes" id="UP001497623"/>
    </source>
</evidence>
<organism evidence="1 2">
    <name type="scientific">Meganyctiphanes norvegica</name>
    <name type="common">Northern krill</name>
    <name type="synonym">Thysanopoda norvegica</name>
    <dbReference type="NCBI Taxonomy" id="48144"/>
    <lineage>
        <taxon>Eukaryota</taxon>
        <taxon>Metazoa</taxon>
        <taxon>Ecdysozoa</taxon>
        <taxon>Arthropoda</taxon>
        <taxon>Crustacea</taxon>
        <taxon>Multicrustacea</taxon>
        <taxon>Malacostraca</taxon>
        <taxon>Eumalacostraca</taxon>
        <taxon>Eucarida</taxon>
        <taxon>Euphausiacea</taxon>
        <taxon>Euphausiidae</taxon>
        <taxon>Meganyctiphanes</taxon>
    </lineage>
</organism>
<dbReference type="AlphaFoldDB" id="A0AAV2RZQ5"/>
<protein>
    <submittedName>
        <fullName evidence="1">Uncharacterized protein</fullName>
    </submittedName>
</protein>
<evidence type="ECO:0000313" key="1">
    <source>
        <dbReference type="EMBL" id="CAL4154875.1"/>
    </source>
</evidence>
<reference evidence="1 2" key="1">
    <citation type="submission" date="2024-05" db="EMBL/GenBank/DDBJ databases">
        <authorList>
            <person name="Wallberg A."/>
        </authorList>
    </citation>
    <scope>NUCLEOTIDE SEQUENCE [LARGE SCALE GENOMIC DNA]</scope>
</reference>
<dbReference type="Proteomes" id="UP001497623">
    <property type="component" value="Unassembled WGS sequence"/>
</dbReference>
<keyword evidence="2" id="KW-1185">Reference proteome</keyword>
<gene>
    <name evidence="1" type="ORF">MNOR_LOCUS31415</name>
</gene>
<comment type="caution">
    <text evidence="1">The sequence shown here is derived from an EMBL/GenBank/DDBJ whole genome shotgun (WGS) entry which is preliminary data.</text>
</comment>
<proteinExistence type="predicted"/>
<name>A0AAV2RZQ5_MEGNR</name>
<accession>A0AAV2RZQ5</accession>
<sequence length="181" mass="20526">MNINISMINKTDCGLETFLDINRNILQKPQAWKEIITSQITVKKEPCSYLQELYGSASQDMHCNISASQSTVKKEPCSYIQELYGSASQDRHCNISASQSTVKSEPFPYIQGFYGSATQERSLVYTVPYIKQDISVNTQDSFLINRSNAQDVATMYVNTDICHKRIKLEMPRAQSPLLFGY</sequence>